<comment type="caution">
    <text evidence="6">The sequence shown here is derived from an EMBL/GenBank/DDBJ whole genome shotgun (WGS) entry which is preliminary data.</text>
</comment>
<comment type="pathway">
    <text evidence="1">Amino-acid biosynthesis; L-asparagine biosynthesis; L-asparagine from L-aspartate (L-Gln route): step 1/1.</text>
</comment>
<evidence type="ECO:0000313" key="7">
    <source>
        <dbReference type="Proteomes" id="UP001268819"/>
    </source>
</evidence>
<dbReference type="PANTHER" id="PTHR43284:SF1">
    <property type="entry name" value="ASPARAGINE SYNTHETASE"/>
    <property type="match status" value="1"/>
</dbReference>
<comment type="catalytic activity">
    <reaction evidence="4">
        <text>L-aspartate + L-glutamine + ATP + H2O = L-asparagine + L-glutamate + AMP + diphosphate + H(+)</text>
        <dbReference type="Rhea" id="RHEA:12228"/>
        <dbReference type="ChEBI" id="CHEBI:15377"/>
        <dbReference type="ChEBI" id="CHEBI:15378"/>
        <dbReference type="ChEBI" id="CHEBI:29985"/>
        <dbReference type="ChEBI" id="CHEBI:29991"/>
        <dbReference type="ChEBI" id="CHEBI:30616"/>
        <dbReference type="ChEBI" id="CHEBI:33019"/>
        <dbReference type="ChEBI" id="CHEBI:58048"/>
        <dbReference type="ChEBI" id="CHEBI:58359"/>
        <dbReference type="ChEBI" id="CHEBI:456215"/>
        <dbReference type="EC" id="6.3.5.4"/>
    </reaction>
</comment>
<keyword evidence="3" id="KW-0061">Asparagine biosynthesis</keyword>
<keyword evidence="6" id="KW-0436">Ligase</keyword>
<gene>
    <name evidence="6" type="ORF">J2S66_001341</name>
</gene>
<organism evidence="6 7">
    <name type="scientific">Saccharothrix longispora</name>
    <dbReference type="NCBI Taxonomy" id="33920"/>
    <lineage>
        <taxon>Bacteria</taxon>
        <taxon>Bacillati</taxon>
        <taxon>Actinomycetota</taxon>
        <taxon>Actinomycetes</taxon>
        <taxon>Pseudonocardiales</taxon>
        <taxon>Pseudonocardiaceae</taxon>
        <taxon>Saccharothrix</taxon>
    </lineage>
</organism>
<dbReference type="SUPFAM" id="SSF52402">
    <property type="entry name" value="Adenine nucleotide alpha hydrolases-like"/>
    <property type="match status" value="1"/>
</dbReference>
<dbReference type="RefSeq" id="WP_310305044.1">
    <property type="nucleotide sequence ID" value="NZ_BAAAXB010000001.1"/>
</dbReference>
<dbReference type="Gene3D" id="3.40.50.620">
    <property type="entry name" value="HUPs"/>
    <property type="match status" value="2"/>
</dbReference>
<dbReference type="EC" id="6.3.5.4" evidence="2"/>
<feature type="domain" description="Asparagine synthetase" evidence="5">
    <location>
        <begin position="154"/>
        <end position="520"/>
    </location>
</feature>
<evidence type="ECO:0000256" key="1">
    <source>
        <dbReference type="ARBA" id="ARBA00005187"/>
    </source>
</evidence>
<dbReference type="InterPro" id="IPR051786">
    <property type="entry name" value="ASN_synthetase/amidase"/>
</dbReference>
<protein>
    <recommendedName>
        <fullName evidence="2">asparagine synthase (glutamine-hydrolyzing)</fullName>
        <ecNumber evidence="2">6.3.5.4</ecNumber>
    </recommendedName>
</protein>
<evidence type="ECO:0000256" key="2">
    <source>
        <dbReference type="ARBA" id="ARBA00012737"/>
    </source>
</evidence>
<dbReference type="Proteomes" id="UP001268819">
    <property type="component" value="Unassembled WGS sequence"/>
</dbReference>
<dbReference type="Pfam" id="PF00733">
    <property type="entry name" value="Asn_synthase"/>
    <property type="match status" value="1"/>
</dbReference>
<evidence type="ECO:0000256" key="3">
    <source>
        <dbReference type="ARBA" id="ARBA00022888"/>
    </source>
</evidence>
<dbReference type="InterPro" id="IPR001962">
    <property type="entry name" value="Asn_synthase"/>
</dbReference>
<keyword evidence="7" id="KW-1185">Reference proteome</keyword>
<dbReference type="GO" id="GO:0004066">
    <property type="term" value="F:asparagine synthase (glutamine-hydrolyzing) activity"/>
    <property type="evidence" value="ECO:0007669"/>
    <property type="project" value="UniProtKB-EC"/>
</dbReference>
<keyword evidence="3" id="KW-0028">Amino-acid biosynthesis</keyword>
<evidence type="ECO:0000313" key="6">
    <source>
        <dbReference type="EMBL" id="MDR6592957.1"/>
    </source>
</evidence>
<name>A0ABU1PQM6_9PSEU</name>
<evidence type="ECO:0000259" key="5">
    <source>
        <dbReference type="Pfam" id="PF00733"/>
    </source>
</evidence>
<evidence type="ECO:0000256" key="4">
    <source>
        <dbReference type="ARBA" id="ARBA00048741"/>
    </source>
</evidence>
<dbReference type="EMBL" id="JAVDSG010000001">
    <property type="protein sequence ID" value="MDR6592957.1"/>
    <property type="molecule type" value="Genomic_DNA"/>
</dbReference>
<proteinExistence type="predicted"/>
<reference evidence="6 7" key="1">
    <citation type="submission" date="2023-07" db="EMBL/GenBank/DDBJ databases">
        <title>Sequencing the genomes of 1000 actinobacteria strains.</title>
        <authorList>
            <person name="Klenk H.-P."/>
        </authorList>
    </citation>
    <scope>NUCLEOTIDE SEQUENCE [LARGE SCALE GENOMIC DNA]</scope>
    <source>
        <strain evidence="6 7">DSM 43749</strain>
    </source>
</reference>
<dbReference type="InterPro" id="IPR014729">
    <property type="entry name" value="Rossmann-like_a/b/a_fold"/>
</dbReference>
<dbReference type="PANTHER" id="PTHR43284">
    <property type="entry name" value="ASPARAGINE SYNTHETASE (GLUTAMINE-HYDROLYZING)"/>
    <property type="match status" value="1"/>
</dbReference>
<accession>A0ABU1PQM6</accession>
<sequence>MVTCRAGVVVLIGFCPLDDVRLDESFGRLTDVRQVDRVRLPGSHHVIAAFGPTTRARGTASNTRRLFRGADAVANRADVVAAAANAPLDEESAALRLLFPIVPHPLTSTTLWRGVTAVPPGDAVEWGRDGAPTTSTWWTAPDADLTLEEAAGPFREALTRTIRDSAAAHPTISADLSGGMDSTPIAYLAWQRNEDLTAYTMTGLTTEDDDTAVALSAADRMPGVRHALLDTRDLPLPFEALFDPRPYHDEPFLGPSGARVKHIARLAAAHGSTLHFTGHGGDEVLGSPASYLHRLVRRSPLVALDHIRGHRGLRRWSVRQVWQAVADNRSYPRWLADSAAGVGPAGPPTGARLPPPSWHHRLWLAPWTTPAGRHSVVRALTTAAHEARSLSPDRSQHMALEGIRAAGRVSRLLGHLTGDEGVGIAVPFLDDRVVEVALSVRPHLRAGPWAFKPLLTTAFRGVVPDSLIRRSTKNDMAEDVHAGLRAQRHRLADWCDDLVLGSLGLVDAAALRRASLSPQPPGRLLPVLAMTFNLESWLRTTGRDRSRAVPSARGDDR</sequence>